<dbReference type="Proteomes" id="UP000177625">
    <property type="component" value="Unassembled WGS sequence"/>
</dbReference>
<feature type="binding site" evidence="4">
    <location>
        <position position="226"/>
    </location>
    <ligand>
        <name>FMN</name>
        <dbReference type="ChEBI" id="CHEBI:58210"/>
    </ligand>
</feature>
<feature type="binding site" evidence="4">
    <location>
        <position position="107"/>
    </location>
    <ligand>
        <name>FMN</name>
        <dbReference type="ChEBI" id="CHEBI:58210"/>
    </ligand>
</feature>
<gene>
    <name evidence="6" type="ORF">RSE6_06922</name>
</gene>
<dbReference type="EMBL" id="FJVC01000247">
    <property type="protein sequence ID" value="CZT46489.1"/>
    <property type="molecule type" value="Genomic_DNA"/>
</dbReference>
<evidence type="ECO:0000259" key="5">
    <source>
        <dbReference type="PROSITE" id="PS51349"/>
    </source>
</evidence>
<evidence type="ECO:0000256" key="3">
    <source>
        <dbReference type="ARBA" id="ARBA00024042"/>
    </source>
</evidence>
<accession>A0A1E1MBM0</accession>
<comment type="similarity">
    <text evidence="3">Belongs to the FMN-dependent alpha-hydroxy acid dehydrogenase family.</text>
</comment>
<dbReference type="PROSITE" id="PS51349">
    <property type="entry name" value="FMN_HYDROXY_ACID_DH_2"/>
    <property type="match status" value="1"/>
</dbReference>
<name>A0A1E1MBM0_RHYSE</name>
<feature type="binding site" evidence="4">
    <location>
        <position position="3"/>
    </location>
    <ligand>
        <name>glyoxylate</name>
        <dbReference type="ChEBI" id="CHEBI:36655"/>
    </ligand>
</feature>
<evidence type="ECO:0000313" key="6">
    <source>
        <dbReference type="EMBL" id="CZT46489.1"/>
    </source>
</evidence>
<dbReference type="Pfam" id="PF01070">
    <property type="entry name" value="FMN_dh"/>
    <property type="match status" value="2"/>
</dbReference>
<keyword evidence="2" id="KW-0560">Oxidoreductase</keyword>
<dbReference type="InterPro" id="IPR013785">
    <property type="entry name" value="Aldolase_TIM"/>
</dbReference>
<evidence type="ECO:0000256" key="4">
    <source>
        <dbReference type="PIRSR" id="PIRSR000138-2"/>
    </source>
</evidence>
<dbReference type="AlphaFoldDB" id="A0A1E1MBM0"/>
<feature type="domain" description="FMN hydroxy acid dehydrogenase" evidence="5">
    <location>
        <begin position="1"/>
        <end position="337"/>
    </location>
</feature>
<feature type="binding site" evidence="4">
    <location>
        <position position="135"/>
    </location>
    <ligand>
        <name>FMN</name>
        <dbReference type="ChEBI" id="CHEBI:58210"/>
    </ligand>
</feature>
<keyword evidence="4" id="KW-0285">Flavoprotein</keyword>
<feature type="binding site" evidence="4">
    <location>
        <begin position="56"/>
        <end position="58"/>
    </location>
    <ligand>
        <name>FMN</name>
        <dbReference type="ChEBI" id="CHEBI:58210"/>
    </ligand>
</feature>
<dbReference type="PIRSF" id="PIRSF000138">
    <property type="entry name" value="Al-hdrx_acd_dh"/>
    <property type="match status" value="1"/>
</dbReference>
<sequence>MYYASSNTGQSYTHLANGRAFYRHRIIPRMLVDTNERDTATTIFGLKVSAPIGFAPIGINKIYHPLGELPVAKVAKQLNLPYCLSTAGSTPIEAVGETNGAGPRFFQLCIPHDVELKISLLKRAHDSGFTACMLTLDTWQLAWRHHDAAESNFAFYHGAGADLGLSDYVFQKRLNEVGIDPKKQPNEAGAMWIDDVWHRRAWSWEKMPWLMEQWREISRGKPFYLKVIQSGRCEEQVDGAIAGLDALEKIVAAVGEKTYIMFDSSVRSAPNVLKVLALGAKFVFVGCLWVWGLSIKGELGIRHVMKSLLADFDILMNVAGFQSVDQITRDSIESLPNSAGMNS</sequence>
<dbReference type="PANTHER" id="PTHR10578:SF75">
    <property type="entry name" value="L-LACTATE DEHYDROGENASE (AFU_ORTHOLOGUE AFUA_4G07050)"/>
    <property type="match status" value="1"/>
</dbReference>
<evidence type="ECO:0000313" key="7">
    <source>
        <dbReference type="Proteomes" id="UP000177625"/>
    </source>
</evidence>
<feature type="binding site" evidence="4">
    <location>
        <position position="85"/>
    </location>
    <ligand>
        <name>FMN</name>
        <dbReference type="ChEBI" id="CHEBI:58210"/>
    </ligand>
</feature>
<reference evidence="7" key="1">
    <citation type="submission" date="2016-03" db="EMBL/GenBank/DDBJ databases">
        <authorList>
            <person name="Guldener U."/>
        </authorList>
    </citation>
    <scope>NUCLEOTIDE SEQUENCE [LARGE SCALE GENOMIC DNA]</scope>
</reference>
<evidence type="ECO:0000256" key="1">
    <source>
        <dbReference type="ARBA" id="ARBA00001917"/>
    </source>
</evidence>
<dbReference type="InterPro" id="IPR012133">
    <property type="entry name" value="Alpha-hydoxy_acid_DH_FMN"/>
</dbReference>
<keyword evidence="7" id="KW-1185">Reference proteome</keyword>
<protein>
    <submittedName>
        <fullName evidence="6">Probable L-lactate dehydrogenase</fullName>
    </submittedName>
</protein>
<comment type="cofactor">
    <cofactor evidence="1">
        <name>FMN</name>
        <dbReference type="ChEBI" id="CHEBI:58210"/>
    </cofactor>
</comment>
<dbReference type="Gene3D" id="3.20.20.70">
    <property type="entry name" value="Aldolase class I"/>
    <property type="match status" value="1"/>
</dbReference>
<proteinExistence type="inferred from homology"/>
<dbReference type="SUPFAM" id="SSF51395">
    <property type="entry name" value="FMN-linked oxidoreductases"/>
    <property type="match status" value="1"/>
</dbReference>
<evidence type="ECO:0000256" key="2">
    <source>
        <dbReference type="ARBA" id="ARBA00023002"/>
    </source>
</evidence>
<dbReference type="InterPro" id="IPR037396">
    <property type="entry name" value="FMN_HAD"/>
</dbReference>
<feature type="binding site" evidence="4">
    <location>
        <begin position="263"/>
        <end position="267"/>
    </location>
    <ligand>
        <name>FMN</name>
        <dbReference type="ChEBI" id="CHEBI:58210"/>
    </ligand>
</feature>
<organism evidence="6 7">
    <name type="scientific">Rhynchosporium secalis</name>
    <name type="common">Barley scald fungus</name>
    <dbReference type="NCBI Taxonomy" id="38038"/>
    <lineage>
        <taxon>Eukaryota</taxon>
        <taxon>Fungi</taxon>
        <taxon>Dikarya</taxon>
        <taxon>Ascomycota</taxon>
        <taxon>Pezizomycotina</taxon>
        <taxon>Leotiomycetes</taxon>
        <taxon>Helotiales</taxon>
        <taxon>Ploettnerulaceae</taxon>
        <taxon>Rhynchosporium</taxon>
    </lineage>
</organism>
<keyword evidence="4" id="KW-0288">FMN</keyword>
<dbReference type="GO" id="GO:0010181">
    <property type="term" value="F:FMN binding"/>
    <property type="evidence" value="ECO:0007669"/>
    <property type="project" value="InterPro"/>
</dbReference>
<dbReference type="PANTHER" id="PTHR10578">
    <property type="entry name" value="S -2-HYDROXY-ACID OXIDASE-RELATED"/>
    <property type="match status" value="1"/>
</dbReference>
<dbReference type="InterPro" id="IPR000262">
    <property type="entry name" value="FMN-dep_DH"/>
</dbReference>
<dbReference type="GO" id="GO:0016491">
    <property type="term" value="F:oxidoreductase activity"/>
    <property type="evidence" value="ECO:0007669"/>
    <property type="project" value="UniProtKB-KW"/>
</dbReference>
<feature type="binding site" evidence="4">
    <location>
        <position position="144"/>
    </location>
    <ligand>
        <name>glyoxylate</name>
        <dbReference type="ChEBI" id="CHEBI:36655"/>
    </ligand>
</feature>